<dbReference type="Proteomes" id="UP000177169">
    <property type="component" value="Unassembled WGS sequence"/>
</dbReference>
<sequence length="294" mass="32603">MDEETTEVRTPGSETLTYKEFSGPAEQLLIKAKNYKNDAFAMAGITLATVTGGLVTTQAPEGPFKYIAIGLNSAGVLFGGSSAISEARSYFRTRELIEKLDVTEKTAVDIQQQVIKSLSINSYDGAERVRVELHDSRSFDEIEGELKLATQAQDNEKIVGLREERAKLIGCANGIGLFEGSSEEQEEKEREFYFRGKLGLDTSGVEEAVRWFGRGGEVAVTHVGQDPKMEGMVAEYRDLRRKEWEWAWAVANGEEQRAGRLAYDFKALGWMGDPRKELVDEVGDLMKLRTGPSA</sequence>
<reference evidence="1 2" key="1">
    <citation type="journal article" date="2016" name="Nat. Commun.">
        <title>Thousands of microbial genomes shed light on interconnected biogeochemical processes in an aquifer system.</title>
        <authorList>
            <person name="Anantharaman K."/>
            <person name="Brown C.T."/>
            <person name="Hug L.A."/>
            <person name="Sharon I."/>
            <person name="Castelle C.J."/>
            <person name="Probst A.J."/>
            <person name="Thomas B.C."/>
            <person name="Singh A."/>
            <person name="Wilkins M.J."/>
            <person name="Karaoz U."/>
            <person name="Brodie E.L."/>
            <person name="Williams K.H."/>
            <person name="Hubbard S.S."/>
            <person name="Banfield J.F."/>
        </authorList>
    </citation>
    <scope>NUCLEOTIDE SEQUENCE [LARGE SCALE GENOMIC DNA]</scope>
</reference>
<evidence type="ECO:0000313" key="1">
    <source>
        <dbReference type="EMBL" id="OGM32422.1"/>
    </source>
</evidence>
<gene>
    <name evidence="1" type="ORF">A3D01_04580</name>
</gene>
<name>A0A1F7YYL7_9BACT</name>
<proteinExistence type="predicted"/>
<organism evidence="1 2">
    <name type="scientific">Candidatus Woesebacteria bacterium RIFCSPHIGHO2_02_FULL_39_13</name>
    <dbReference type="NCBI Taxonomy" id="1802505"/>
    <lineage>
        <taxon>Bacteria</taxon>
        <taxon>Candidatus Woeseibacteriota</taxon>
    </lineage>
</organism>
<dbReference type="AlphaFoldDB" id="A0A1F7YYL7"/>
<protein>
    <submittedName>
        <fullName evidence="1">Uncharacterized protein</fullName>
    </submittedName>
</protein>
<evidence type="ECO:0000313" key="2">
    <source>
        <dbReference type="Proteomes" id="UP000177169"/>
    </source>
</evidence>
<comment type="caution">
    <text evidence="1">The sequence shown here is derived from an EMBL/GenBank/DDBJ whole genome shotgun (WGS) entry which is preliminary data.</text>
</comment>
<accession>A0A1F7YYL7</accession>
<dbReference type="EMBL" id="MGGR01000031">
    <property type="protein sequence ID" value="OGM32422.1"/>
    <property type="molecule type" value="Genomic_DNA"/>
</dbReference>